<dbReference type="WBParaSite" id="JU765_v2.g9039.t1">
    <property type="protein sequence ID" value="JU765_v2.g9039.t1"/>
    <property type="gene ID" value="JU765_v2.g9039"/>
</dbReference>
<proteinExistence type="predicted"/>
<reference evidence="2" key="1">
    <citation type="submission" date="2022-11" db="UniProtKB">
        <authorList>
            <consortium name="WormBaseParasite"/>
        </authorList>
    </citation>
    <scope>IDENTIFICATION</scope>
</reference>
<name>A0AC34RPT1_9BILA</name>
<sequence>MVGGRPQICKRETPCPRNYYCHIGANELKYCCPAVGGDPCGQPMDCGRGNSQLTRWYWNQNTQQCMSFTYRGQKGTQNNFLSKQDCDRTCYENENPCALGPPQMISPTETRYCSIDNSLVCAPSYWCHFGANDRTTLCCPGKVPPQEVCQQPLQQGTGTSSLSRWYYNSQSQCCLPFFYKGKQGNENNFLTKEACEKQCVFVNPCNAPIAMPPQMCSIQNPTCNGNCWCHIGGSPATTVCCPNEGNPCDLPLNRGTGGESLPRWFYNQQTGTCEPFNYCGLKGNQNNFLTREQCEGQCAPNPCAEGRPFVGVDGRTQTCSASASLNTCPARQCAPNPCAEGRPFVGVDGRTQTCSASASLNTCPASYWCHIGADVSTTVCCPGASQNSCNLPMSTGEGNMQLERYYFDSSTKTCKQFIYNGLKGNQNNFLTMRACQLACQPLDNPCIGQPATTPTGQVLFCSATNKDTCPVNFWCHLGATPETTVCCPGPTNPCSVPLAPGTGNAGLARWYYNPDDRACLPFQYNGKRGNQNNFLSQAECDRTCPVFKNPCIGEVEFDENKNPRICEPMEENPCSNGYFCLAGDPGKIGTSFCCQQVSKDSCDTYLAEGEGRLHLNRWYYNPFTGKCQSFIYRGTKGNENNFLTLQKCEESCQPLSNICFGGQEPLKLGSKIVQCRSNSDCPNQTHFCHIGIGKRANVCCKKQGNICDQQLMIGVGDAKLPRFYYSEVDDKCIAFNYSGLGGNENNFLTKSQCEITCPGFRGFCPHGKPLIQQGKIVSCGIDKACPKSFVCHVTKKDTKSVCCPDPASFCLLPPEPGPCRNYEKRYAYNKNRGICEKF</sequence>
<accession>A0AC34RPT1</accession>
<organism evidence="1 2">
    <name type="scientific">Panagrolaimus sp. JU765</name>
    <dbReference type="NCBI Taxonomy" id="591449"/>
    <lineage>
        <taxon>Eukaryota</taxon>
        <taxon>Metazoa</taxon>
        <taxon>Ecdysozoa</taxon>
        <taxon>Nematoda</taxon>
        <taxon>Chromadorea</taxon>
        <taxon>Rhabditida</taxon>
        <taxon>Tylenchina</taxon>
        <taxon>Panagrolaimomorpha</taxon>
        <taxon>Panagrolaimoidea</taxon>
        <taxon>Panagrolaimidae</taxon>
        <taxon>Panagrolaimus</taxon>
    </lineage>
</organism>
<protein>
    <submittedName>
        <fullName evidence="2">BPTI/Kunitz inhibitor domain-containing protein</fullName>
    </submittedName>
</protein>
<evidence type="ECO:0000313" key="2">
    <source>
        <dbReference type="WBParaSite" id="JU765_v2.g9039.t1"/>
    </source>
</evidence>
<dbReference type="Proteomes" id="UP000887576">
    <property type="component" value="Unplaced"/>
</dbReference>
<evidence type="ECO:0000313" key="1">
    <source>
        <dbReference type="Proteomes" id="UP000887576"/>
    </source>
</evidence>